<evidence type="ECO:0000313" key="3">
    <source>
        <dbReference type="Proteomes" id="UP000051927"/>
    </source>
</evidence>
<proteinExistence type="predicted"/>
<keyword evidence="3" id="KW-1185">Reference proteome</keyword>
<dbReference type="Gene3D" id="3.10.180.10">
    <property type="entry name" value="2,3-Dihydroxybiphenyl 1,2-Dioxygenase, domain 1"/>
    <property type="match status" value="1"/>
</dbReference>
<reference evidence="2 3" key="1">
    <citation type="journal article" date="2015" name="Genome Announc.">
        <title>Expanding the biotechnology potential of lactobacilli through comparative genomics of 213 strains and associated genera.</title>
        <authorList>
            <person name="Sun Z."/>
            <person name="Harris H.M."/>
            <person name="McCann A."/>
            <person name="Guo C."/>
            <person name="Argimon S."/>
            <person name="Zhang W."/>
            <person name="Yang X."/>
            <person name="Jeffery I.B."/>
            <person name="Cooney J.C."/>
            <person name="Kagawa T.F."/>
            <person name="Liu W."/>
            <person name="Song Y."/>
            <person name="Salvetti E."/>
            <person name="Wrobel A."/>
            <person name="Rasinkangas P."/>
            <person name="Parkhill J."/>
            <person name="Rea M.C."/>
            <person name="O'Sullivan O."/>
            <person name="Ritari J."/>
            <person name="Douillard F.P."/>
            <person name="Paul Ross R."/>
            <person name="Yang R."/>
            <person name="Briner A.E."/>
            <person name="Felis G.E."/>
            <person name="de Vos W.M."/>
            <person name="Barrangou R."/>
            <person name="Klaenhammer T.R."/>
            <person name="Caufield P.W."/>
            <person name="Cui Y."/>
            <person name="Zhang H."/>
            <person name="O'Toole P.W."/>
        </authorList>
    </citation>
    <scope>NUCLEOTIDE SEQUENCE [LARGE SCALE GENOMIC DNA]</scope>
    <source>
        <strain evidence="2 3">DSM 7090</strain>
    </source>
</reference>
<protein>
    <submittedName>
        <fullName evidence="2">2-dehydro-3-deoxyphosphogluconate aldolase 4-hydroxy-2-oxoglutarate aldolase</fullName>
    </submittedName>
</protein>
<dbReference type="SUPFAM" id="SSF54593">
    <property type="entry name" value="Glyoxalase/Bleomycin resistance protein/Dihydroxybiphenyl dioxygenase"/>
    <property type="match status" value="1"/>
</dbReference>
<dbReference type="RefSeq" id="WP_003148737.1">
    <property type="nucleotide sequence ID" value="NZ_CAUOKZ010000001.1"/>
</dbReference>
<sequence>MMPEKDLTRVVSKTPSDVSSTENPVELFGMYVAHVGINACDAHEAEDIADRFSILMGLPKKEMEPSFFSGTLVEIMKQNGRGEKGHIGFHVDDLPAAEKWFEARGFEIDESSRRLLPDGGTFLVYFKKQIAGFAIHLTVAQ</sequence>
<feature type="region of interest" description="Disordered" evidence="1">
    <location>
        <begin position="1"/>
        <end position="21"/>
    </location>
</feature>
<name>A0ABR5Q3C1_9ACTN</name>
<dbReference type="EMBL" id="JQCP01000001">
    <property type="protein sequence ID" value="KRO03001.1"/>
    <property type="molecule type" value="Genomic_DNA"/>
</dbReference>
<comment type="caution">
    <text evidence="2">The sequence shown here is derived from an EMBL/GenBank/DDBJ whole genome shotgun (WGS) entry which is preliminary data.</text>
</comment>
<accession>A0ABR5Q3C1</accession>
<evidence type="ECO:0000256" key="1">
    <source>
        <dbReference type="SAM" id="MobiDB-lite"/>
    </source>
</evidence>
<organism evidence="2 3">
    <name type="scientific">Lancefieldella rimae</name>
    <dbReference type="NCBI Taxonomy" id="1383"/>
    <lineage>
        <taxon>Bacteria</taxon>
        <taxon>Bacillati</taxon>
        <taxon>Actinomycetota</taxon>
        <taxon>Coriobacteriia</taxon>
        <taxon>Coriobacteriales</taxon>
        <taxon>Atopobiaceae</taxon>
        <taxon>Lancefieldella</taxon>
    </lineage>
</organism>
<dbReference type="Proteomes" id="UP000051927">
    <property type="component" value="Unassembled WGS sequence"/>
</dbReference>
<evidence type="ECO:0000313" key="2">
    <source>
        <dbReference type="EMBL" id="KRO03001.1"/>
    </source>
</evidence>
<dbReference type="GeneID" id="84904173"/>
<feature type="compositionally biased region" description="Polar residues" evidence="1">
    <location>
        <begin position="11"/>
        <end position="21"/>
    </location>
</feature>
<dbReference type="InterPro" id="IPR029068">
    <property type="entry name" value="Glyas_Bleomycin-R_OHBP_Dase"/>
</dbReference>
<gene>
    <name evidence="2" type="ORF">IV60_GL000176</name>
</gene>